<reference evidence="6" key="1">
    <citation type="submission" date="2016-06" db="UniProtKB">
        <authorList>
            <consortium name="WormBaseParasite"/>
        </authorList>
    </citation>
    <scope>IDENTIFICATION</scope>
</reference>
<dbReference type="Proteomes" id="UP000271098">
    <property type="component" value="Unassembled WGS sequence"/>
</dbReference>
<keyword evidence="3" id="KW-0472">Membrane</keyword>
<feature type="compositionally biased region" description="Low complexity" evidence="2">
    <location>
        <begin position="72"/>
        <end position="92"/>
    </location>
</feature>
<evidence type="ECO:0000256" key="3">
    <source>
        <dbReference type="SAM" id="Phobius"/>
    </source>
</evidence>
<keyword evidence="3" id="KW-0812">Transmembrane</keyword>
<gene>
    <name evidence="4" type="ORF">GPUH_LOCUS14883</name>
</gene>
<dbReference type="GO" id="GO:0035516">
    <property type="term" value="F:broad specificity oxidative DNA demethylase activity"/>
    <property type="evidence" value="ECO:0007669"/>
    <property type="project" value="TreeGrafter"/>
</dbReference>
<comment type="cofactor">
    <cofactor evidence="1">
        <name>Fe(2+)</name>
        <dbReference type="ChEBI" id="CHEBI:29033"/>
    </cofactor>
</comment>
<reference evidence="4 5" key="2">
    <citation type="submission" date="2018-11" db="EMBL/GenBank/DDBJ databases">
        <authorList>
            <consortium name="Pathogen Informatics"/>
        </authorList>
    </citation>
    <scope>NUCLEOTIDE SEQUENCE [LARGE SCALE GENOMIC DNA]</scope>
</reference>
<proteinExistence type="predicted"/>
<dbReference type="GO" id="GO:0035515">
    <property type="term" value="F:oxidative RNA demethylase activity"/>
    <property type="evidence" value="ECO:0007669"/>
    <property type="project" value="TreeGrafter"/>
</dbReference>
<dbReference type="GO" id="GO:0005737">
    <property type="term" value="C:cytoplasm"/>
    <property type="evidence" value="ECO:0007669"/>
    <property type="project" value="TreeGrafter"/>
</dbReference>
<feature type="region of interest" description="Disordered" evidence="2">
    <location>
        <begin position="70"/>
        <end position="98"/>
    </location>
</feature>
<evidence type="ECO:0000256" key="2">
    <source>
        <dbReference type="SAM" id="MobiDB-lite"/>
    </source>
</evidence>
<organism evidence="6">
    <name type="scientific">Gongylonema pulchrum</name>
    <dbReference type="NCBI Taxonomy" id="637853"/>
    <lineage>
        <taxon>Eukaryota</taxon>
        <taxon>Metazoa</taxon>
        <taxon>Ecdysozoa</taxon>
        <taxon>Nematoda</taxon>
        <taxon>Chromadorea</taxon>
        <taxon>Rhabditida</taxon>
        <taxon>Spirurina</taxon>
        <taxon>Spiruromorpha</taxon>
        <taxon>Spiruroidea</taxon>
        <taxon>Gongylonematidae</taxon>
        <taxon>Gongylonema</taxon>
    </lineage>
</organism>
<evidence type="ECO:0000256" key="1">
    <source>
        <dbReference type="ARBA" id="ARBA00001954"/>
    </source>
</evidence>
<evidence type="ECO:0000313" key="4">
    <source>
        <dbReference type="EMBL" id="VDN24948.1"/>
    </source>
</evidence>
<dbReference type="GO" id="GO:0005634">
    <property type="term" value="C:nucleus"/>
    <property type="evidence" value="ECO:0007669"/>
    <property type="project" value="TreeGrafter"/>
</dbReference>
<dbReference type="OrthoDB" id="6614653at2759"/>
<dbReference type="GO" id="GO:0008198">
    <property type="term" value="F:ferrous iron binding"/>
    <property type="evidence" value="ECO:0007669"/>
    <property type="project" value="TreeGrafter"/>
</dbReference>
<protein>
    <submittedName>
        <fullName evidence="6">SUN domain-containing protein</fullName>
    </submittedName>
</protein>
<dbReference type="PANTHER" id="PTHR16557">
    <property type="entry name" value="ALKYLATED DNA REPAIR PROTEIN ALKB-RELATED"/>
    <property type="match status" value="1"/>
</dbReference>
<evidence type="ECO:0000313" key="5">
    <source>
        <dbReference type="Proteomes" id="UP000271098"/>
    </source>
</evidence>
<name>A0A183E1P2_9BILA</name>
<dbReference type="EMBL" id="UYRT01081757">
    <property type="protein sequence ID" value="VDN24948.1"/>
    <property type="molecule type" value="Genomic_DNA"/>
</dbReference>
<dbReference type="WBParaSite" id="GPUH_0001490201-mRNA-1">
    <property type="protein sequence ID" value="GPUH_0001490201-mRNA-1"/>
    <property type="gene ID" value="GPUH_0001490201"/>
</dbReference>
<accession>A0A183E1P2</accession>
<dbReference type="AlphaFoldDB" id="A0A183E1P2"/>
<dbReference type="PANTHER" id="PTHR16557:SF2">
    <property type="entry name" value="NUCLEIC ACID DIOXYGENASE ALKBH1"/>
    <property type="match status" value="1"/>
</dbReference>
<sequence>MVIPQLRLTRNQAIARTVVAVIGLAIGAYGVATVYKPLQTNWICARPSCSSTTKQNTMSGCEKPQLLNRAQNNPEESVSSPSTSSNSAAATTGPYHDELPSTSLMKQIFKFYKRRDRELDLSNVLDLRRSSANQGITCSKFVPQVTPSDLTLAKLGLRPVSQWTASTVAHRPGMGVTCSKFVPQVTPSDLTLEKLGLRPISQWTVSTVAHRPGMVMLNDIFEPSNHLQWIERSLTVYPEPPGFTNVGLHVPNAQNVSSLNSWSARLNCNSYLVTKLFGWQLFHLL</sequence>
<evidence type="ECO:0000313" key="6">
    <source>
        <dbReference type="WBParaSite" id="GPUH_0001490201-mRNA-1"/>
    </source>
</evidence>
<feature type="transmembrane region" description="Helical" evidence="3">
    <location>
        <begin position="13"/>
        <end position="35"/>
    </location>
</feature>
<dbReference type="GO" id="GO:0035513">
    <property type="term" value="P:oxidative RNA demethylation"/>
    <property type="evidence" value="ECO:0007669"/>
    <property type="project" value="TreeGrafter"/>
</dbReference>
<keyword evidence="5" id="KW-1185">Reference proteome</keyword>
<keyword evidence="3" id="KW-1133">Transmembrane helix</keyword>
<dbReference type="InterPro" id="IPR004574">
    <property type="entry name" value="Alkb"/>
</dbReference>